<keyword evidence="2" id="KW-1185">Reference proteome</keyword>
<dbReference type="Proteomes" id="UP001148838">
    <property type="component" value="Unassembled WGS sequence"/>
</dbReference>
<organism evidence="1 2">
    <name type="scientific">Periplaneta americana</name>
    <name type="common">American cockroach</name>
    <name type="synonym">Blatta americana</name>
    <dbReference type="NCBI Taxonomy" id="6978"/>
    <lineage>
        <taxon>Eukaryota</taxon>
        <taxon>Metazoa</taxon>
        <taxon>Ecdysozoa</taxon>
        <taxon>Arthropoda</taxon>
        <taxon>Hexapoda</taxon>
        <taxon>Insecta</taxon>
        <taxon>Pterygota</taxon>
        <taxon>Neoptera</taxon>
        <taxon>Polyneoptera</taxon>
        <taxon>Dictyoptera</taxon>
        <taxon>Blattodea</taxon>
        <taxon>Blattoidea</taxon>
        <taxon>Blattidae</taxon>
        <taxon>Blattinae</taxon>
        <taxon>Periplaneta</taxon>
    </lineage>
</organism>
<proteinExistence type="predicted"/>
<sequence length="226" mass="25696">MAGLCEGGNEPPGSLKASDFDCIRGLGSVWTTVVSLLLEEVGVKYIKEHSSLFNDAVSTARLFSIDGIGDSKMVFREMRPRIRHIRVLHDIRFTAVENLEKPNYVISPSWNRTRTRAQLWIGKRLKRKNSELFYGKAEISGRQHSLKCAKCKRWRPVCTVVQQEEIESIPASSYECTMVHCVFRGCVLAKLESRVAQDADVRPARCHPLKEKLTKNELVKPHQTIM</sequence>
<accession>A0ABQ8SFF2</accession>
<dbReference type="EMBL" id="JAJSOF020000029">
    <property type="protein sequence ID" value="KAJ4432422.1"/>
    <property type="molecule type" value="Genomic_DNA"/>
</dbReference>
<name>A0ABQ8SFF2_PERAM</name>
<comment type="caution">
    <text evidence="1">The sequence shown here is derived from an EMBL/GenBank/DDBJ whole genome shotgun (WGS) entry which is preliminary data.</text>
</comment>
<reference evidence="1 2" key="1">
    <citation type="journal article" date="2022" name="Allergy">
        <title>Genome assembly and annotation of Periplaneta americana reveal a comprehensive cockroach allergen profile.</title>
        <authorList>
            <person name="Wang L."/>
            <person name="Xiong Q."/>
            <person name="Saelim N."/>
            <person name="Wang L."/>
            <person name="Nong W."/>
            <person name="Wan A.T."/>
            <person name="Shi M."/>
            <person name="Liu X."/>
            <person name="Cao Q."/>
            <person name="Hui J.H.L."/>
            <person name="Sookrung N."/>
            <person name="Leung T.F."/>
            <person name="Tungtrongchitr A."/>
            <person name="Tsui S.K.W."/>
        </authorList>
    </citation>
    <scope>NUCLEOTIDE SEQUENCE [LARGE SCALE GENOMIC DNA]</scope>
    <source>
        <strain evidence="1">PWHHKU_190912</strain>
    </source>
</reference>
<protein>
    <submittedName>
        <fullName evidence="1">Uncharacterized protein</fullName>
    </submittedName>
</protein>
<evidence type="ECO:0000313" key="2">
    <source>
        <dbReference type="Proteomes" id="UP001148838"/>
    </source>
</evidence>
<evidence type="ECO:0000313" key="1">
    <source>
        <dbReference type="EMBL" id="KAJ4432422.1"/>
    </source>
</evidence>
<gene>
    <name evidence="1" type="ORF">ANN_21041</name>
</gene>